<dbReference type="SFLD" id="SFLDG01205">
    <property type="entry name" value="AMPS.1"/>
    <property type="match status" value="1"/>
</dbReference>
<evidence type="ECO:0000259" key="1">
    <source>
        <dbReference type="PROSITE" id="PS50404"/>
    </source>
</evidence>
<dbReference type="PANTHER" id="PTHR11571:SF150">
    <property type="entry name" value="GLUTATHIONE S-TRANSFERASE"/>
    <property type="match status" value="1"/>
</dbReference>
<accession>A0A3G2JSG3</accession>
<dbReference type="GO" id="GO:0006749">
    <property type="term" value="P:glutathione metabolic process"/>
    <property type="evidence" value="ECO:0007669"/>
    <property type="project" value="TreeGrafter"/>
</dbReference>
<feature type="domain" description="GST N-terminal" evidence="1">
    <location>
        <begin position="4"/>
        <end position="85"/>
    </location>
</feature>
<dbReference type="SUPFAM" id="SSF52833">
    <property type="entry name" value="Thioredoxin-like"/>
    <property type="match status" value="1"/>
</dbReference>
<dbReference type="Gene3D" id="3.40.30.10">
    <property type="entry name" value="Glutaredoxin"/>
    <property type="match status" value="1"/>
</dbReference>
<proteinExistence type="evidence at transcript level"/>
<feature type="domain" description="GST C-terminal" evidence="2">
    <location>
        <begin position="87"/>
        <end position="209"/>
    </location>
</feature>
<dbReference type="Pfam" id="PF14497">
    <property type="entry name" value="GST_C_3"/>
    <property type="match status" value="1"/>
</dbReference>
<dbReference type="InterPro" id="IPR050213">
    <property type="entry name" value="GST_superfamily"/>
</dbReference>
<dbReference type="FunFam" id="1.20.1050.10:FF:000030">
    <property type="entry name" value="Glutathione S-transferase S1"/>
    <property type="match status" value="1"/>
</dbReference>
<protein>
    <submittedName>
        <fullName evidence="3">Glutathione S-transferase S4</fullName>
    </submittedName>
</protein>
<dbReference type="SFLD" id="SFLDG00363">
    <property type="entry name" value="AMPS_(cytGST):_Alpha-__Mu-__Pi"/>
    <property type="match status" value="1"/>
</dbReference>
<dbReference type="CDD" id="cd03192">
    <property type="entry name" value="GST_C_Sigma_like"/>
    <property type="match status" value="1"/>
</dbReference>
<reference evidence="3" key="2">
    <citation type="submission" date="2018-04" db="EMBL/GenBank/DDBJ databases">
        <authorList>
            <person name="Lee J.-S."/>
        </authorList>
    </citation>
    <scope>NUCLEOTIDE SEQUENCE</scope>
</reference>
<evidence type="ECO:0000259" key="2">
    <source>
        <dbReference type="PROSITE" id="PS50405"/>
    </source>
</evidence>
<dbReference type="InterPro" id="IPR040079">
    <property type="entry name" value="Glutathione_S-Trfase"/>
</dbReference>
<dbReference type="GO" id="GO:0004364">
    <property type="term" value="F:glutathione transferase activity"/>
    <property type="evidence" value="ECO:0007669"/>
    <property type="project" value="TreeGrafter"/>
</dbReference>
<evidence type="ECO:0000313" key="3">
    <source>
        <dbReference type="EMBL" id="AYN44522.1"/>
    </source>
</evidence>
<dbReference type="InterPro" id="IPR004045">
    <property type="entry name" value="Glutathione_S-Trfase_N"/>
</dbReference>
<keyword evidence="3" id="KW-0808">Transferase</keyword>
<dbReference type="InterPro" id="IPR036249">
    <property type="entry name" value="Thioredoxin-like_sf"/>
</dbReference>
<dbReference type="InterPro" id="IPR010987">
    <property type="entry name" value="Glutathione-S-Trfase_C-like"/>
</dbReference>
<dbReference type="Gene3D" id="1.20.1050.10">
    <property type="match status" value="1"/>
</dbReference>
<dbReference type="CDD" id="cd03039">
    <property type="entry name" value="GST_N_Sigma_like"/>
    <property type="match status" value="1"/>
</dbReference>
<dbReference type="SUPFAM" id="SSF47616">
    <property type="entry name" value="GST C-terminal domain-like"/>
    <property type="match status" value="1"/>
</dbReference>
<dbReference type="InterPro" id="IPR004046">
    <property type="entry name" value="GST_C"/>
</dbReference>
<dbReference type="AlphaFoldDB" id="A0A3G2JSG3"/>
<dbReference type="Pfam" id="PF13409">
    <property type="entry name" value="GST_N_2"/>
    <property type="match status" value="1"/>
</dbReference>
<name>A0A3G2JSG3_BRAPC</name>
<dbReference type="PANTHER" id="PTHR11571">
    <property type="entry name" value="GLUTATHIONE S-TRANSFERASE"/>
    <property type="match status" value="1"/>
</dbReference>
<dbReference type="EMBL" id="MH189354">
    <property type="protein sequence ID" value="AYN44522.1"/>
    <property type="molecule type" value="mRNA"/>
</dbReference>
<dbReference type="SFLD" id="SFLDS00019">
    <property type="entry name" value="Glutathione_Transferase_(cytos"/>
    <property type="match status" value="1"/>
</dbReference>
<sequence length="209" mass="24361">MGNAQYKLYYFEFKFRAEVIRLIFETAGKPYEDIRFSFEKWPEYKPTAPFGTAPFLQVTNGSETVWLSESASIARYLARKFKLAGKSDEESAIVDMYADQITDLMDLKAKILIDNDENKKKEDQQKLDNEIIPKYLERFDQRIAQSRSGYLAPSGLTWVDLYFFNFLDIQGNKAEAIFDKFANIKQLDQKVRSNPKIAAYLKRRPVTPF</sequence>
<dbReference type="InterPro" id="IPR036282">
    <property type="entry name" value="Glutathione-S-Trfase_C_sf"/>
</dbReference>
<dbReference type="PROSITE" id="PS50405">
    <property type="entry name" value="GST_CTER"/>
    <property type="match status" value="1"/>
</dbReference>
<organism evidence="3">
    <name type="scientific">Brachionus plicatilis</name>
    <name type="common">Marine rotifer</name>
    <name type="synonym">Brachionus muelleri</name>
    <dbReference type="NCBI Taxonomy" id="10195"/>
    <lineage>
        <taxon>Eukaryota</taxon>
        <taxon>Metazoa</taxon>
        <taxon>Spiralia</taxon>
        <taxon>Gnathifera</taxon>
        <taxon>Rotifera</taxon>
        <taxon>Eurotatoria</taxon>
        <taxon>Monogononta</taxon>
        <taxon>Pseudotrocha</taxon>
        <taxon>Ploima</taxon>
        <taxon>Brachionidae</taxon>
        <taxon>Brachionus</taxon>
    </lineage>
</organism>
<dbReference type="PROSITE" id="PS50404">
    <property type="entry name" value="GST_NTER"/>
    <property type="match status" value="1"/>
</dbReference>
<reference evidence="3" key="1">
    <citation type="journal article" date="2018" name="Comp. Biochem. Physiol. Part D Genomics Proteomics">
        <title>Genome-wide identification of the entire 90 glutathione S-transferase (GST) subfamily genes in four rotifer Brachionus species and transcriptional modulation in response to endocrine disrupting chemicals.</title>
        <authorList>
            <person name="Park J.C."/>
            <person name="Kim D.H."/>
            <person name="Lee M.C."/>
            <person name="Han J."/>
            <person name="Kim H.J."/>
            <person name="Hagiwara A."/>
            <person name="Hwang U.K."/>
            <person name="Park H.G."/>
            <person name="Lee J.S."/>
        </authorList>
    </citation>
    <scope>NUCLEOTIDE SEQUENCE</scope>
</reference>